<dbReference type="SUPFAM" id="SSF51735">
    <property type="entry name" value="NAD(P)-binding Rossmann-fold domains"/>
    <property type="match status" value="1"/>
</dbReference>
<dbReference type="AlphaFoldDB" id="A0A4R6VF40"/>
<evidence type="ECO:0000313" key="2">
    <source>
        <dbReference type="Proteomes" id="UP000295705"/>
    </source>
</evidence>
<evidence type="ECO:0000313" key="1">
    <source>
        <dbReference type="EMBL" id="TDQ61169.1"/>
    </source>
</evidence>
<proteinExistence type="predicted"/>
<comment type="caution">
    <text evidence="1">The sequence shown here is derived from an EMBL/GenBank/DDBJ whole genome shotgun (WGS) entry which is preliminary data.</text>
</comment>
<dbReference type="Proteomes" id="UP000295705">
    <property type="component" value="Unassembled WGS sequence"/>
</dbReference>
<name>A0A4R6VF40_9PSEU</name>
<dbReference type="Gene3D" id="3.40.50.720">
    <property type="entry name" value="NAD(P)-binding Rossmann-like Domain"/>
    <property type="match status" value="1"/>
</dbReference>
<dbReference type="EMBL" id="SNYO01000003">
    <property type="protein sequence ID" value="TDQ61169.1"/>
    <property type="molecule type" value="Genomic_DNA"/>
</dbReference>
<organism evidence="1 2">
    <name type="scientific">Actinomycetospora succinea</name>
    <dbReference type="NCBI Taxonomy" id="663603"/>
    <lineage>
        <taxon>Bacteria</taxon>
        <taxon>Bacillati</taxon>
        <taxon>Actinomycetota</taxon>
        <taxon>Actinomycetes</taxon>
        <taxon>Pseudonocardiales</taxon>
        <taxon>Pseudonocardiaceae</taxon>
        <taxon>Actinomycetospora</taxon>
    </lineage>
</organism>
<dbReference type="InterPro" id="IPR036291">
    <property type="entry name" value="NAD(P)-bd_dom_sf"/>
</dbReference>
<gene>
    <name evidence="1" type="ORF">EV188_103676</name>
</gene>
<reference evidence="1 2" key="1">
    <citation type="submission" date="2019-03" db="EMBL/GenBank/DDBJ databases">
        <title>Genomic Encyclopedia of Type Strains, Phase IV (KMG-IV): sequencing the most valuable type-strain genomes for metagenomic binning, comparative biology and taxonomic classification.</title>
        <authorList>
            <person name="Goeker M."/>
        </authorList>
    </citation>
    <scope>NUCLEOTIDE SEQUENCE [LARGE SCALE GENOMIC DNA]</scope>
    <source>
        <strain evidence="1 2">DSM 45775</strain>
    </source>
</reference>
<dbReference type="Pfam" id="PF00106">
    <property type="entry name" value="adh_short"/>
    <property type="match status" value="1"/>
</dbReference>
<sequence length="53" mass="5453">MVTREADVRDLGALQAAVEEGVAELGHLDVVCANAGIASFAPGSELSESPSRR</sequence>
<accession>A0A4R6VF40</accession>
<keyword evidence="2" id="KW-1185">Reference proteome</keyword>
<dbReference type="InterPro" id="IPR002347">
    <property type="entry name" value="SDR_fam"/>
</dbReference>
<protein>
    <submittedName>
        <fullName evidence="1">Short subunit dehydrogenase</fullName>
    </submittedName>
</protein>